<evidence type="ECO:0000313" key="2">
    <source>
        <dbReference type="EMBL" id="NHZ36164.1"/>
    </source>
</evidence>
<feature type="domain" description="Knr4/Smi1-like" evidence="1">
    <location>
        <begin position="58"/>
        <end position="205"/>
    </location>
</feature>
<dbReference type="InterPro" id="IPR018958">
    <property type="entry name" value="Knr4/Smi1-like_dom"/>
</dbReference>
<dbReference type="Pfam" id="PF09346">
    <property type="entry name" value="SMI1_KNR4"/>
    <property type="match status" value="1"/>
</dbReference>
<dbReference type="EMBL" id="VUYU01000016">
    <property type="protein sequence ID" value="NHZ36164.1"/>
    <property type="molecule type" value="Genomic_DNA"/>
</dbReference>
<organism evidence="2 3">
    <name type="scientific">Massilia rubra</name>
    <dbReference type="NCBI Taxonomy" id="2607910"/>
    <lineage>
        <taxon>Bacteria</taxon>
        <taxon>Pseudomonadati</taxon>
        <taxon>Pseudomonadota</taxon>
        <taxon>Betaproteobacteria</taxon>
        <taxon>Burkholderiales</taxon>
        <taxon>Oxalobacteraceae</taxon>
        <taxon>Telluria group</taxon>
        <taxon>Massilia</taxon>
    </lineage>
</organism>
<dbReference type="InterPro" id="IPR037883">
    <property type="entry name" value="Knr4/Smi1-like_sf"/>
</dbReference>
<gene>
    <name evidence="2" type="ORF">F0185_21585</name>
</gene>
<dbReference type="SUPFAM" id="SSF160631">
    <property type="entry name" value="SMI1/KNR4-like"/>
    <property type="match status" value="1"/>
</dbReference>
<dbReference type="Gene3D" id="3.40.1580.10">
    <property type="entry name" value="SMI1/KNR4-like"/>
    <property type="match status" value="1"/>
</dbReference>
<dbReference type="SMART" id="SM00860">
    <property type="entry name" value="SMI1_KNR4"/>
    <property type="match status" value="1"/>
</dbReference>
<comment type="caution">
    <text evidence="2">The sequence shown here is derived from an EMBL/GenBank/DDBJ whole genome shotgun (WGS) entry which is preliminary data.</text>
</comment>
<name>A0ABX0LND8_9BURK</name>
<protein>
    <submittedName>
        <fullName evidence="2">SMI1/KNR4 family protein</fullName>
    </submittedName>
</protein>
<accession>A0ABX0LND8</accession>
<proteinExistence type="predicted"/>
<dbReference type="Proteomes" id="UP000785613">
    <property type="component" value="Unassembled WGS sequence"/>
</dbReference>
<sequence>MAPSPPVRGDGVVPALPFPVMTIHPSIERIQAKLQALRLADPQLALFGASTHKYLLDPVKTAAQVSAFERQHGIVLPDEYRQYLLHVGDGGAGPYYGMLPLKSSDRAGQLSTAFQMSGAWNMCYEGDPGDKDAYMRWEAVYSDDKWRCGLLTICDFGCGDDVCLVVAGEEYGHIWMDDRCCDGGIHPDTSFGQTGRITFLAWYELWLDTSLREVQDNPG</sequence>
<reference evidence="2 3" key="1">
    <citation type="submission" date="2019-09" db="EMBL/GenBank/DDBJ databases">
        <title>Taxonomy of Antarctic Massilia spp.: description of Massilia rubra sp. nov., Massilia aquatica sp. nov., Massilia mucilaginosa sp. nov., Massilia frigida sp. nov. isolated from streams, lakes and regoliths.</title>
        <authorList>
            <person name="Holochova P."/>
            <person name="Sedlacek I."/>
            <person name="Kralova S."/>
            <person name="Maslanova I."/>
            <person name="Busse H.-J."/>
            <person name="Stankova E."/>
            <person name="Vrbovska V."/>
            <person name="Kovarovic V."/>
            <person name="Bartak M."/>
            <person name="Svec P."/>
            <person name="Pantucek R."/>
        </authorList>
    </citation>
    <scope>NUCLEOTIDE SEQUENCE [LARGE SCALE GENOMIC DNA]</scope>
    <source>
        <strain evidence="2 3">CCM 8692</strain>
    </source>
</reference>
<keyword evidence="3" id="KW-1185">Reference proteome</keyword>
<dbReference type="RefSeq" id="WP_167228009.1">
    <property type="nucleotide sequence ID" value="NZ_VUYU01000016.1"/>
</dbReference>
<evidence type="ECO:0000259" key="1">
    <source>
        <dbReference type="SMART" id="SM00860"/>
    </source>
</evidence>
<evidence type="ECO:0000313" key="3">
    <source>
        <dbReference type="Proteomes" id="UP000785613"/>
    </source>
</evidence>